<protein>
    <recommendedName>
        <fullName evidence="3">Cytochrome C</fullName>
    </recommendedName>
</protein>
<dbReference type="EMBL" id="BLVO01000005">
    <property type="protein sequence ID" value="GFM32341.1"/>
    <property type="molecule type" value="Genomic_DNA"/>
</dbReference>
<gene>
    <name evidence="1" type="ORF">DSM101010T_07060</name>
</gene>
<proteinExistence type="predicted"/>
<sequence length="49" mass="5308">MSVLPEVFPQHDALLAAVRSMCGDCHKGYENQKGGQYVAEIMHSIGASM</sequence>
<evidence type="ECO:0000313" key="2">
    <source>
        <dbReference type="Proteomes" id="UP000503840"/>
    </source>
</evidence>
<accession>A0A7J0BGL8</accession>
<name>A0A7J0BGL8_9BACT</name>
<evidence type="ECO:0000313" key="1">
    <source>
        <dbReference type="EMBL" id="GFM32341.1"/>
    </source>
</evidence>
<evidence type="ECO:0008006" key="3">
    <source>
        <dbReference type="Google" id="ProtNLM"/>
    </source>
</evidence>
<dbReference type="AlphaFoldDB" id="A0A7J0BGL8"/>
<keyword evidence="2" id="KW-1185">Reference proteome</keyword>
<dbReference type="Proteomes" id="UP000503840">
    <property type="component" value="Unassembled WGS sequence"/>
</dbReference>
<organism evidence="1 2">
    <name type="scientific">Desulfovibrio subterraneus</name>
    <dbReference type="NCBI Taxonomy" id="2718620"/>
    <lineage>
        <taxon>Bacteria</taxon>
        <taxon>Pseudomonadati</taxon>
        <taxon>Thermodesulfobacteriota</taxon>
        <taxon>Desulfovibrionia</taxon>
        <taxon>Desulfovibrionales</taxon>
        <taxon>Desulfovibrionaceae</taxon>
        <taxon>Desulfovibrio</taxon>
    </lineage>
</organism>
<reference evidence="1 2" key="1">
    <citation type="submission" date="2020-05" db="EMBL/GenBank/DDBJ databases">
        <title>Draft genome sequence of Desulfovibrio sp. strain HN2T.</title>
        <authorList>
            <person name="Ueno A."/>
            <person name="Tamazawa S."/>
            <person name="Tamamura S."/>
            <person name="Murakami T."/>
            <person name="Kiyama T."/>
            <person name="Inomata H."/>
            <person name="Amano Y."/>
            <person name="Miyakawa K."/>
            <person name="Tamaki H."/>
            <person name="Naganuma T."/>
            <person name="Kaneko K."/>
        </authorList>
    </citation>
    <scope>NUCLEOTIDE SEQUENCE [LARGE SCALE GENOMIC DNA]</scope>
    <source>
        <strain evidence="1 2">HN2</strain>
    </source>
</reference>
<comment type="caution">
    <text evidence="1">The sequence shown here is derived from an EMBL/GenBank/DDBJ whole genome shotgun (WGS) entry which is preliminary data.</text>
</comment>